<evidence type="ECO:0000313" key="15">
    <source>
        <dbReference type="Proteomes" id="UP001595453"/>
    </source>
</evidence>
<gene>
    <name evidence="14" type="primary">ribD</name>
    <name evidence="14" type="ORF">ACFOEE_08160</name>
</gene>
<comment type="catalytic activity">
    <reaction evidence="12">
        <text>2,5-diamino-6-hydroxy-4-(5-phosphoribosylamino)-pyrimidine + H2O + H(+) = 5-amino-6-(5-phospho-D-ribosylamino)uracil + NH4(+)</text>
        <dbReference type="Rhea" id="RHEA:21868"/>
        <dbReference type="ChEBI" id="CHEBI:15377"/>
        <dbReference type="ChEBI" id="CHEBI:15378"/>
        <dbReference type="ChEBI" id="CHEBI:28938"/>
        <dbReference type="ChEBI" id="CHEBI:58453"/>
        <dbReference type="ChEBI" id="CHEBI:58614"/>
        <dbReference type="EC" id="3.5.4.26"/>
    </reaction>
</comment>
<protein>
    <recommendedName>
        <fullName evidence="12">Riboflavin biosynthesis protein RibD</fullName>
    </recommendedName>
    <domain>
        <recommendedName>
            <fullName evidence="12">Diaminohydroxyphosphoribosylaminopyrimidine deaminase</fullName>
            <shortName evidence="12">DRAP deaminase</shortName>
            <ecNumber evidence="12">3.5.4.26</ecNumber>
        </recommendedName>
        <alternativeName>
            <fullName evidence="12">Riboflavin-specific deaminase</fullName>
        </alternativeName>
    </domain>
    <domain>
        <recommendedName>
            <fullName evidence="12">5-amino-6-(5-phosphoribosylamino)uracil reductase</fullName>
            <ecNumber evidence="12">1.1.1.193</ecNumber>
        </recommendedName>
        <alternativeName>
            <fullName evidence="12">HTP reductase</fullName>
        </alternativeName>
    </domain>
</protein>
<dbReference type="Gene3D" id="3.40.140.10">
    <property type="entry name" value="Cytidine Deaminase, domain 2"/>
    <property type="match status" value="1"/>
</dbReference>
<dbReference type="PROSITE" id="PS00903">
    <property type="entry name" value="CYT_DCMP_DEAMINASES_1"/>
    <property type="match status" value="1"/>
</dbReference>
<dbReference type="SUPFAM" id="SSF53597">
    <property type="entry name" value="Dihydrofolate reductase-like"/>
    <property type="match status" value="1"/>
</dbReference>
<dbReference type="GO" id="GO:0008703">
    <property type="term" value="F:5-amino-6-(5-phosphoribosylamino)uracil reductase activity"/>
    <property type="evidence" value="ECO:0007669"/>
    <property type="project" value="UniProtKB-EC"/>
</dbReference>
<evidence type="ECO:0000256" key="4">
    <source>
        <dbReference type="ARBA" id="ARBA00005259"/>
    </source>
</evidence>
<comment type="caution">
    <text evidence="14">The sequence shown here is derived from an EMBL/GenBank/DDBJ whole genome shotgun (WGS) entry which is preliminary data.</text>
</comment>
<dbReference type="Gene3D" id="3.40.430.10">
    <property type="entry name" value="Dihydrofolate Reductase, subunit A"/>
    <property type="match status" value="1"/>
</dbReference>
<comment type="function">
    <text evidence="1 12">Converts 2,5-diamino-6-(ribosylamino)-4(3h)-pyrimidinone 5'-phosphate into 5-amino-6-(ribosylamino)-2,4(1h,3h)-pyrimidinedione 5'-phosphate.</text>
</comment>
<accession>A0ABV7CIP6</accession>
<dbReference type="InterPro" id="IPR011549">
    <property type="entry name" value="RibD_C"/>
</dbReference>
<evidence type="ECO:0000259" key="13">
    <source>
        <dbReference type="PROSITE" id="PS51747"/>
    </source>
</evidence>
<proteinExistence type="inferred from homology"/>
<organism evidence="14 15">
    <name type="scientific">Pseudoalteromonas fenneropenaei</name>
    <dbReference type="NCBI Taxonomy" id="1737459"/>
    <lineage>
        <taxon>Bacteria</taxon>
        <taxon>Pseudomonadati</taxon>
        <taxon>Pseudomonadota</taxon>
        <taxon>Gammaproteobacteria</taxon>
        <taxon>Alteromonadales</taxon>
        <taxon>Pseudoalteromonadaceae</taxon>
        <taxon>Pseudoalteromonas</taxon>
    </lineage>
</organism>
<evidence type="ECO:0000256" key="9">
    <source>
        <dbReference type="ARBA" id="ARBA00022857"/>
    </source>
</evidence>
<dbReference type="InterPro" id="IPR024072">
    <property type="entry name" value="DHFR-like_dom_sf"/>
</dbReference>
<dbReference type="CDD" id="cd01284">
    <property type="entry name" value="Riboflavin_deaminase-reductase"/>
    <property type="match status" value="1"/>
</dbReference>
<evidence type="ECO:0000256" key="7">
    <source>
        <dbReference type="ARBA" id="ARBA00022723"/>
    </source>
</evidence>
<evidence type="ECO:0000256" key="6">
    <source>
        <dbReference type="ARBA" id="ARBA00022619"/>
    </source>
</evidence>
<comment type="pathway">
    <text evidence="2 12">Cofactor biosynthesis; riboflavin biosynthesis; 5-amino-6-(D-ribitylamino)uracil from GTP: step 2/4.</text>
</comment>
<keyword evidence="8 12" id="KW-0862">Zinc</keyword>
<dbReference type="InterPro" id="IPR004794">
    <property type="entry name" value="Eubact_RibD"/>
</dbReference>
<keyword evidence="9 12" id="KW-0521">NADP</keyword>
<sequence length="372" mass="39958">MSELQQFTAQDEQFMRRAIALAAHGQYTTTPNPNVGCVIVKDGEIVGEGFHIRAGEGHAEVHALKAAGDKAKGATAYVTLEPCSHYGRTPPCAEGLIKAGVSKVIAAMVDNNPQVAGKGMAMLSAAGIETAYGLLGDEARALNLGFFKRMATGMPYVTCKLAASLDGKTALENGESKWITGPLAREDVQRFRAKSCAIISGADTILADDAQLSVRSHFYPELQDTIRQPLRVIFDSQNRLTPDLALFQTEGPVLLLRNSTQPLDNSPHWPHFVEQCQVESRNGKICPTAVLKLLARRGINHVWLEAGQTLAGVFHEAGLIDSYVVYLAPKIIGNAGRGLFAVPPLMALAQATTLTFSDVVQIGSDLRITALK</sequence>
<dbReference type="SUPFAM" id="SSF53927">
    <property type="entry name" value="Cytidine deaminase-like"/>
    <property type="match status" value="1"/>
</dbReference>
<keyword evidence="7 12" id="KW-0479">Metal-binding</keyword>
<dbReference type="EMBL" id="JBHRSD010000013">
    <property type="protein sequence ID" value="MFC3032488.1"/>
    <property type="molecule type" value="Genomic_DNA"/>
</dbReference>
<evidence type="ECO:0000313" key="14">
    <source>
        <dbReference type="EMBL" id="MFC3032488.1"/>
    </source>
</evidence>
<dbReference type="InterPro" id="IPR002734">
    <property type="entry name" value="RibDG_C"/>
</dbReference>
<evidence type="ECO:0000256" key="12">
    <source>
        <dbReference type="PIRNR" id="PIRNR006769"/>
    </source>
</evidence>
<dbReference type="InterPro" id="IPR002125">
    <property type="entry name" value="CMP_dCMP_dom"/>
</dbReference>
<dbReference type="Proteomes" id="UP001595453">
    <property type="component" value="Unassembled WGS sequence"/>
</dbReference>
<keyword evidence="15" id="KW-1185">Reference proteome</keyword>
<name>A0ABV7CIP6_9GAMM</name>
<dbReference type="RefSeq" id="WP_377123045.1">
    <property type="nucleotide sequence ID" value="NZ_JBHRSD010000013.1"/>
</dbReference>
<evidence type="ECO:0000256" key="5">
    <source>
        <dbReference type="ARBA" id="ARBA00007417"/>
    </source>
</evidence>
<reference evidence="15" key="1">
    <citation type="journal article" date="2019" name="Int. J. Syst. Evol. Microbiol.">
        <title>The Global Catalogue of Microorganisms (GCM) 10K type strain sequencing project: providing services to taxonomists for standard genome sequencing and annotation.</title>
        <authorList>
            <consortium name="The Broad Institute Genomics Platform"/>
            <consortium name="The Broad Institute Genome Sequencing Center for Infectious Disease"/>
            <person name="Wu L."/>
            <person name="Ma J."/>
        </authorList>
    </citation>
    <scope>NUCLEOTIDE SEQUENCE [LARGE SCALE GENOMIC DNA]</scope>
    <source>
        <strain evidence="15">KCTC 42730</strain>
    </source>
</reference>
<evidence type="ECO:0000256" key="10">
    <source>
        <dbReference type="ARBA" id="ARBA00023002"/>
    </source>
</evidence>
<keyword evidence="11" id="KW-0511">Multifunctional enzyme</keyword>
<dbReference type="EC" id="1.1.1.193" evidence="12"/>
<keyword evidence="6 12" id="KW-0686">Riboflavin biosynthesis</keyword>
<evidence type="ECO:0000256" key="3">
    <source>
        <dbReference type="ARBA" id="ARBA00004910"/>
    </source>
</evidence>
<dbReference type="PANTHER" id="PTHR38011">
    <property type="entry name" value="DIHYDROFOLATE REDUCTASE FAMILY PROTEIN (AFU_ORTHOLOGUE AFUA_8G06820)"/>
    <property type="match status" value="1"/>
</dbReference>
<evidence type="ECO:0000256" key="11">
    <source>
        <dbReference type="ARBA" id="ARBA00023268"/>
    </source>
</evidence>
<dbReference type="Pfam" id="PF00383">
    <property type="entry name" value="dCMP_cyt_deam_1"/>
    <property type="match status" value="1"/>
</dbReference>
<dbReference type="InterPro" id="IPR016193">
    <property type="entry name" value="Cytidine_deaminase-like"/>
</dbReference>
<dbReference type="InterPro" id="IPR050765">
    <property type="entry name" value="Riboflavin_Biosynth_HTPR"/>
</dbReference>
<dbReference type="GO" id="GO:0008835">
    <property type="term" value="F:diaminohydroxyphosphoribosylaminopyrimidine deaminase activity"/>
    <property type="evidence" value="ECO:0007669"/>
    <property type="project" value="UniProtKB-EC"/>
</dbReference>
<feature type="domain" description="CMP/dCMP-type deaminase" evidence="13">
    <location>
        <begin position="9"/>
        <end position="131"/>
    </location>
</feature>
<comment type="similarity">
    <text evidence="5 12">In the C-terminal section; belongs to the HTP reductase family.</text>
</comment>
<keyword evidence="10 12" id="KW-0560">Oxidoreductase</keyword>
<keyword evidence="12 14" id="KW-0378">Hydrolase</keyword>
<dbReference type="InterPro" id="IPR016192">
    <property type="entry name" value="APOBEC/CMP_deaminase_Zn-bd"/>
</dbReference>
<comment type="similarity">
    <text evidence="4 12">In the N-terminal section; belongs to the cytidine and deoxycytidylate deaminase family.</text>
</comment>
<dbReference type="Pfam" id="PF01872">
    <property type="entry name" value="RibD_C"/>
    <property type="match status" value="1"/>
</dbReference>
<evidence type="ECO:0000256" key="8">
    <source>
        <dbReference type="ARBA" id="ARBA00022833"/>
    </source>
</evidence>
<dbReference type="PIRSF" id="PIRSF006769">
    <property type="entry name" value="RibD"/>
    <property type="match status" value="1"/>
</dbReference>
<dbReference type="PANTHER" id="PTHR38011:SF7">
    <property type="entry name" value="2,5-DIAMINO-6-RIBOSYLAMINO-4(3H)-PYRIMIDINONE 5'-PHOSPHATE REDUCTASE"/>
    <property type="match status" value="1"/>
</dbReference>
<dbReference type="NCBIfam" id="TIGR00326">
    <property type="entry name" value="eubact_ribD"/>
    <property type="match status" value="1"/>
</dbReference>
<comment type="cofactor">
    <cofactor evidence="12">
        <name>Zn(2+)</name>
        <dbReference type="ChEBI" id="CHEBI:29105"/>
    </cofactor>
    <text evidence="12">Binds 1 zinc ion.</text>
</comment>
<dbReference type="NCBIfam" id="TIGR00227">
    <property type="entry name" value="ribD_Cterm"/>
    <property type="match status" value="1"/>
</dbReference>
<comment type="pathway">
    <text evidence="3 12">Cofactor biosynthesis; riboflavin biosynthesis; 5-amino-6-(D-ribitylamino)uracil from GTP: step 3/4.</text>
</comment>
<dbReference type="EC" id="3.5.4.26" evidence="12"/>
<comment type="catalytic activity">
    <reaction evidence="12">
        <text>5-amino-6-(5-phospho-D-ribitylamino)uracil + NADP(+) = 5-amino-6-(5-phospho-D-ribosylamino)uracil + NADPH + H(+)</text>
        <dbReference type="Rhea" id="RHEA:17845"/>
        <dbReference type="ChEBI" id="CHEBI:15378"/>
        <dbReference type="ChEBI" id="CHEBI:57783"/>
        <dbReference type="ChEBI" id="CHEBI:58349"/>
        <dbReference type="ChEBI" id="CHEBI:58421"/>
        <dbReference type="ChEBI" id="CHEBI:58453"/>
        <dbReference type="EC" id="1.1.1.193"/>
    </reaction>
</comment>
<evidence type="ECO:0000256" key="1">
    <source>
        <dbReference type="ARBA" id="ARBA00002151"/>
    </source>
</evidence>
<evidence type="ECO:0000256" key="2">
    <source>
        <dbReference type="ARBA" id="ARBA00004882"/>
    </source>
</evidence>
<dbReference type="PROSITE" id="PS51747">
    <property type="entry name" value="CYT_DCMP_DEAMINASES_2"/>
    <property type="match status" value="1"/>
</dbReference>